<dbReference type="InterPro" id="IPR001253">
    <property type="entry name" value="TIF_eIF-1A"/>
</dbReference>
<dbReference type="InterPro" id="IPR006196">
    <property type="entry name" value="RNA-binding_domain_S1_IF1"/>
</dbReference>
<name>A0A803T869_ANOCA</name>
<dbReference type="SUPFAM" id="SSF50249">
    <property type="entry name" value="Nucleic acid-binding proteins"/>
    <property type="match status" value="1"/>
</dbReference>
<dbReference type="InParanoid" id="A0A803T869"/>
<evidence type="ECO:0000313" key="5">
    <source>
        <dbReference type="Proteomes" id="UP000001646"/>
    </source>
</evidence>
<reference evidence="4" key="2">
    <citation type="submission" date="2025-08" db="UniProtKB">
        <authorList>
            <consortium name="Ensembl"/>
        </authorList>
    </citation>
    <scope>IDENTIFICATION</scope>
</reference>
<keyword evidence="1" id="KW-0396">Initiation factor</keyword>
<dbReference type="SMART" id="SM00652">
    <property type="entry name" value="eIF1a"/>
    <property type="match status" value="1"/>
</dbReference>
<dbReference type="AlphaFoldDB" id="A0A803T869"/>
<keyword evidence="1" id="KW-0648">Protein biosynthesis</keyword>
<sequence length="119" mass="13205">LPQIQWGASARQGRNANKPEEDGQESAQVIKTLGNGRLEALDFAGVKRLRHIRGKPREKVWINTSDIILYKAEAGRSLKTHGELPPHARFNERDTFGPGDDDKIGSDDLGDDDDDTDDI</sequence>
<protein>
    <recommendedName>
        <fullName evidence="3">S1-like domain-containing protein</fullName>
    </recommendedName>
</protein>
<accession>A0A803T869</accession>
<dbReference type="Proteomes" id="UP000001646">
    <property type="component" value="Unplaced"/>
</dbReference>
<dbReference type="InterPro" id="IPR012340">
    <property type="entry name" value="NA-bd_OB-fold"/>
</dbReference>
<reference evidence="4" key="1">
    <citation type="submission" date="2009-12" db="EMBL/GenBank/DDBJ databases">
        <title>The Genome Sequence of Anolis carolinensis (Green Anole Lizard).</title>
        <authorList>
            <consortium name="The Genome Sequencing Platform"/>
            <person name="Di Palma F."/>
            <person name="Alfoldi J."/>
            <person name="Heiman D."/>
            <person name="Young S."/>
            <person name="Grabherr M."/>
            <person name="Johnson J."/>
            <person name="Lander E.S."/>
            <person name="Lindblad-Toh K."/>
        </authorList>
    </citation>
    <scope>NUCLEOTIDE SEQUENCE [LARGE SCALE GENOMIC DNA]</scope>
    <source>
        <strain evidence="4">JBL SC #1</strain>
    </source>
</reference>
<dbReference type="GeneTree" id="ENSGT00390000008256"/>
<evidence type="ECO:0000256" key="1">
    <source>
        <dbReference type="PROSITE-ProRule" id="PRU00181"/>
    </source>
</evidence>
<organism evidence="4 5">
    <name type="scientific">Anolis carolinensis</name>
    <name type="common">Green anole</name>
    <name type="synonym">American chameleon</name>
    <dbReference type="NCBI Taxonomy" id="28377"/>
    <lineage>
        <taxon>Eukaryota</taxon>
        <taxon>Metazoa</taxon>
        <taxon>Chordata</taxon>
        <taxon>Craniata</taxon>
        <taxon>Vertebrata</taxon>
        <taxon>Euteleostomi</taxon>
        <taxon>Lepidosauria</taxon>
        <taxon>Squamata</taxon>
        <taxon>Bifurcata</taxon>
        <taxon>Unidentata</taxon>
        <taxon>Episquamata</taxon>
        <taxon>Toxicofera</taxon>
        <taxon>Iguania</taxon>
        <taxon>Dactyloidae</taxon>
        <taxon>Anolis</taxon>
    </lineage>
</organism>
<dbReference type="PANTHER" id="PTHR21668">
    <property type="entry name" value="EIF-1A"/>
    <property type="match status" value="1"/>
</dbReference>
<dbReference type="GO" id="GO:0003723">
    <property type="term" value="F:RNA binding"/>
    <property type="evidence" value="ECO:0007669"/>
    <property type="project" value="InterPro"/>
</dbReference>
<reference evidence="4" key="3">
    <citation type="submission" date="2025-09" db="UniProtKB">
        <authorList>
            <consortium name="Ensembl"/>
        </authorList>
    </citation>
    <scope>IDENTIFICATION</scope>
</reference>
<feature type="compositionally biased region" description="Acidic residues" evidence="2">
    <location>
        <begin position="108"/>
        <end position="119"/>
    </location>
</feature>
<feature type="region of interest" description="Disordered" evidence="2">
    <location>
        <begin position="77"/>
        <end position="119"/>
    </location>
</feature>
<dbReference type="Ensembl" id="ENSACAT00000041631.1">
    <property type="protein sequence ID" value="ENSACAP00000031409.1"/>
    <property type="gene ID" value="ENSACAG00000038322.1"/>
</dbReference>
<dbReference type="Gene3D" id="2.40.50.140">
    <property type="entry name" value="Nucleic acid-binding proteins"/>
    <property type="match status" value="2"/>
</dbReference>
<feature type="domain" description="S1-like" evidence="3">
    <location>
        <begin position="13"/>
        <end position="71"/>
    </location>
</feature>
<dbReference type="Pfam" id="PF01176">
    <property type="entry name" value="eIF-1a"/>
    <property type="match status" value="1"/>
</dbReference>
<dbReference type="GO" id="GO:0005737">
    <property type="term" value="C:cytoplasm"/>
    <property type="evidence" value="ECO:0000318"/>
    <property type="project" value="GO_Central"/>
</dbReference>
<feature type="region of interest" description="Disordered" evidence="2">
    <location>
        <begin position="1"/>
        <end position="26"/>
    </location>
</feature>
<evidence type="ECO:0000313" key="4">
    <source>
        <dbReference type="Ensembl" id="ENSACAP00000031409.1"/>
    </source>
</evidence>
<dbReference type="PROSITE" id="PS50832">
    <property type="entry name" value="S1_IF1_TYPE"/>
    <property type="match status" value="1"/>
</dbReference>
<proteinExistence type="predicted"/>
<feature type="compositionally biased region" description="Basic and acidic residues" evidence="2">
    <location>
        <begin position="77"/>
        <end position="106"/>
    </location>
</feature>
<dbReference type="GO" id="GO:0006413">
    <property type="term" value="P:translational initiation"/>
    <property type="evidence" value="ECO:0000318"/>
    <property type="project" value="GO_Central"/>
</dbReference>
<evidence type="ECO:0000259" key="3">
    <source>
        <dbReference type="PROSITE" id="PS50832"/>
    </source>
</evidence>
<evidence type="ECO:0000256" key="2">
    <source>
        <dbReference type="SAM" id="MobiDB-lite"/>
    </source>
</evidence>
<dbReference type="GO" id="GO:0003743">
    <property type="term" value="F:translation initiation factor activity"/>
    <property type="evidence" value="ECO:0000318"/>
    <property type="project" value="GO_Central"/>
</dbReference>
<keyword evidence="5" id="KW-1185">Reference proteome</keyword>